<dbReference type="GO" id="GO:0016740">
    <property type="term" value="F:transferase activity"/>
    <property type="evidence" value="ECO:0007669"/>
    <property type="project" value="UniProtKB-ARBA"/>
</dbReference>
<dbReference type="AlphaFoldDB" id="A0A2C6WQT1"/>
<evidence type="ECO:0000256" key="12">
    <source>
        <dbReference type="ARBA" id="ARBA00049515"/>
    </source>
</evidence>
<proteinExistence type="inferred from homology"/>
<feature type="domain" description="Aminoacyl-transfer RNA synthetases class-II family profile" evidence="14">
    <location>
        <begin position="274"/>
        <end position="534"/>
    </location>
</feature>
<evidence type="ECO:0000256" key="3">
    <source>
        <dbReference type="ARBA" id="ARBA00022555"/>
    </source>
</evidence>
<dbReference type="FunFam" id="3.30.930.10:FF:000002">
    <property type="entry name" value="Threonine--tRNA ligase"/>
    <property type="match status" value="1"/>
</dbReference>
<evidence type="ECO:0000256" key="7">
    <source>
        <dbReference type="ARBA" id="ARBA00022833"/>
    </source>
</evidence>
<dbReference type="EMBL" id="CP093217">
    <property type="protein sequence ID" value="UQW81600.1"/>
    <property type="molecule type" value="Genomic_DNA"/>
</dbReference>
<comment type="catalytic activity">
    <reaction evidence="12 13">
        <text>tRNA(Thr) + L-threonine + ATP = L-threonyl-tRNA(Thr) + AMP + diphosphate + H(+)</text>
        <dbReference type="Rhea" id="RHEA:24624"/>
        <dbReference type="Rhea" id="RHEA-COMP:9670"/>
        <dbReference type="Rhea" id="RHEA-COMP:9704"/>
        <dbReference type="ChEBI" id="CHEBI:15378"/>
        <dbReference type="ChEBI" id="CHEBI:30616"/>
        <dbReference type="ChEBI" id="CHEBI:33019"/>
        <dbReference type="ChEBI" id="CHEBI:57926"/>
        <dbReference type="ChEBI" id="CHEBI:78442"/>
        <dbReference type="ChEBI" id="CHEBI:78534"/>
        <dbReference type="ChEBI" id="CHEBI:456215"/>
        <dbReference type="EC" id="6.1.1.3"/>
    </reaction>
</comment>
<dbReference type="SUPFAM" id="SSF81271">
    <property type="entry name" value="TGS-like"/>
    <property type="match status" value="1"/>
</dbReference>
<dbReference type="SUPFAM" id="SSF55681">
    <property type="entry name" value="Class II aaRS and biotin synthetases"/>
    <property type="match status" value="1"/>
</dbReference>
<organism evidence="16 18">
    <name type="scientific">Staphylococcus edaphicus</name>
    <dbReference type="NCBI Taxonomy" id="1955013"/>
    <lineage>
        <taxon>Bacteria</taxon>
        <taxon>Bacillati</taxon>
        <taxon>Bacillota</taxon>
        <taxon>Bacilli</taxon>
        <taxon>Bacillales</taxon>
        <taxon>Staphylococcaceae</taxon>
        <taxon>Staphylococcus</taxon>
    </lineage>
</organism>
<dbReference type="PROSITE" id="PS51880">
    <property type="entry name" value="TGS"/>
    <property type="match status" value="1"/>
</dbReference>
<dbReference type="InterPro" id="IPR045864">
    <property type="entry name" value="aa-tRNA-synth_II/BPL/LPL"/>
</dbReference>
<dbReference type="InterPro" id="IPR047246">
    <property type="entry name" value="ThrRS_anticodon"/>
</dbReference>
<dbReference type="GO" id="GO:0005524">
    <property type="term" value="F:ATP binding"/>
    <property type="evidence" value="ECO:0007669"/>
    <property type="project" value="UniProtKB-UniRule"/>
</dbReference>
<reference evidence="18" key="2">
    <citation type="submission" date="2017-10" db="EMBL/GenBank/DDBJ databases">
        <title>Staphylococcus edaphicus sp. nov., isolated in Antarctica, harbouring mecC gene and genomic islands essential in adaptation to extreme environment.</title>
        <authorList>
            <person name="Pantucek R."/>
            <person name="Sedlacek I."/>
            <person name="Indrakova A."/>
            <person name="Vrbovska V."/>
            <person name="Maslanova I."/>
            <person name="Kovarovic V."/>
            <person name="Svec P."/>
            <person name="Kralova S."/>
            <person name="Kristofova L."/>
            <person name="Keklakova J."/>
            <person name="Petras P."/>
            <person name="Doskar J."/>
        </authorList>
    </citation>
    <scope>NUCLEOTIDE SEQUENCE [LARGE SCALE GENOMIC DNA]</scope>
    <source>
        <strain evidence="18">CCM 5085</strain>
    </source>
</reference>
<feature type="domain" description="TGS" evidence="15">
    <location>
        <begin position="1"/>
        <end position="65"/>
    </location>
</feature>
<dbReference type="PROSITE" id="PS50862">
    <property type="entry name" value="AA_TRNA_LIGASE_II"/>
    <property type="match status" value="1"/>
</dbReference>
<comment type="cofactor">
    <cofactor evidence="13">
        <name>Zn(2+)</name>
        <dbReference type="ChEBI" id="CHEBI:29105"/>
    </cofactor>
    <text evidence="13">Binds 1 zinc ion per subunit.</text>
</comment>
<dbReference type="FunFam" id="3.40.50.800:FF:000001">
    <property type="entry name" value="Threonine--tRNA ligase"/>
    <property type="match status" value="1"/>
</dbReference>
<evidence type="ECO:0000313" key="16">
    <source>
        <dbReference type="EMBL" id="PHK50106.1"/>
    </source>
</evidence>
<evidence type="ECO:0000259" key="15">
    <source>
        <dbReference type="PROSITE" id="PS51880"/>
    </source>
</evidence>
<dbReference type="InterPro" id="IPR033728">
    <property type="entry name" value="ThrRS_core"/>
</dbReference>
<reference evidence="17" key="4">
    <citation type="submission" date="2022-03" db="EMBL/GenBank/DDBJ databases">
        <title>Complete Genome Sequence of Staphylococcus edaphicus strain CCM 8731.</title>
        <authorList>
            <person name="Rimmer C.O."/>
            <person name="Thomas J.C."/>
        </authorList>
    </citation>
    <scope>NUCLEOTIDE SEQUENCE</scope>
    <source>
        <strain evidence="17">CCM 8731</strain>
    </source>
</reference>
<dbReference type="EC" id="6.1.1.3" evidence="13"/>
<dbReference type="InterPro" id="IPR036621">
    <property type="entry name" value="Anticodon-bd_dom_sf"/>
</dbReference>
<dbReference type="Gene3D" id="3.10.20.30">
    <property type="match status" value="1"/>
</dbReference>
<keyword evidence="3 13" id="KW-0820">tRNA-binding</keyword>
<comment type="caution">
    <text evidence="13">Lacks conserved residue(s) required for the propagation of feature annotation.</text>
</comment>
<dbReference type="Proteomes" id="UP001056588">
    <property type="component" value="Chromosome"/>
</dbReference>
<evidence type="ECO:0000313" key="19">
    <source>
        <dbReference type="Proteomes" id="UP001056588"/>
    </source>
</evidence>
<sequence>MFVDNVNIKLSNNNELEVPQETTLLHVAKNIGSSFSKKAVLAYVNGELKELTYKIKEDSKVEFMTFDDKNAEKSMRYTLSFLLGYIIQQQFEGIEIADIGVSNTDFYCDFKTAKRNLNRDDLKLINKSLNKLIKSNPTLTILEVSKEEAQEVLADKKYMKYHVESNEDNIVRIAGFGNYKSLISYPLIINLSKLQNYKLKNISSTNWLRDVNNESLQRISGVAFSSEKSLKEHEEFLEKYENINHRRIGKELNLFTFSDYAPGMPFYKHNGQIIRLELQNLLRKLQFEEDYEEVYTPFIMNESLWKNSGHWEHYKDNMYFTEVDDIKYSLKPMNCPGHMLIYKNEHHSYRDLPIRMAEFGQVHRHELSGSLNGLFRVRTFNQDDAHIYVSKSQIESEILNVLNLIDKVYTIFGFDYSIELSTRPDDYMGDLSLWDFAETSLENVLNYNKLKYTINKKDGAFYGPKIDIHINDALGRSHQCGTIQLDFQMPEKFDLNYINEYNEKARPVVIHRAIYGSIDRFLGILLEHFGGNLPLWLAPKQVNIIPVNNKIHLAHVEQVKKKLKTHRIRVTVDSSEEKMSYKIRQSQIKKVPYTIVVGDNEVKNDRLSIRKHGENKEQILAVADFIEKLIKEKNVLY</sequence>
<evidence type="ECO:0000313" key="18">
    <source>
        <dbReference type="Proteomes" id="UP000223828"/>
    </source>
</evidence>
<comment type="subunit">
    <text evidence="13">Homodimer.</text>
</comment>
<feature type="binding site" evidence="13">
    <location>
        <position position="386"/>
    </location>
    <ligand>
        <name>Zn(2+)</name>
        <dbReference type="ChEBI" id="CHEBI:29105"/>
        <note>catalytic</note>
    </ligand>
</feature>
<evidence type="ECO:0000256" key="10">
    <source>
        <dbReference type="ARBA" id="ARBA00022917"/>
    </source>
</evidence>
<dbReference type="InterPro" id="IPR006195">
    <property type="entry name" value="aa-tRNA-synth_II"/>
</dbReference>
<dbReference type="GO" id="GO:0140096">
    <property type="term" value="F:catalytic activity, acting on a protein"/>
    <property type="evidence" value="ECO:0007669"/>
    <property type="project" value="UniProtKB-ARBA"/>
</dbReference>
<feature type="binding site" evidence="13">
    <location>
        <position position="335"/>
    </location>
    <ligand>
        <name>Zn(2+)</name>
        <dbReference type="ChEBI" id="CHEBI:29105"/>
        <note>catalytic</note>
    </ligand>
</feature>
<feature type="binding site" evidence="13">
    <location>
        <position position="511"/>
    </location>
    <ligand>
        <name>Zn(2+)</name>
        <dbReference type="ChEBI" id="CHEBI:29105"/>
        <note>catalytic</note>
    </ligand>
</feature>
<dbReference type="PANTHER" id="PTHR11451">
    <property type="entry name" value="THREONINE-TRNA LIGASE"/>
    <property type="match status" value="1"/>
</dbReference>
<dbReference type="GO" id="GO:0005737">
    <property type="term" value="C:cytoplasm"/>
    <property type="evidence" value="ECO:0007669"/>
    <property type="project" value="UniProtKB-SubCell"/>
</dbReference>
<evidence type="ECO:0000256" key="4">
    <source>
        <dbReference type="ARBA" id="ARBA00022598"/>
    </source>
</evidence>
<dbReference type="InterPro" id="IPR004095">
    <property type="entry name" value="TGS"/>
</dbReference>
<dbReference type="Pfam" id="PF03129">
    <property type="entry name" value="HGTP_anticodon"/>
    <property type="match status" value="1"/>
</dbReference>
<dbReference type="Pfam" id="PF02824">
    <property type="entry name" value="TGS"/>
    <property type="match status" value="1"/>
</dbReference>
<comment type="similarity">
    <text evidence="1 13">Belongs to the class-II aminoacyl-tRNA synthetase family.</text>
</comment>
<reference evidence="16" key="3">
    <citation type="submission" date="2017-10" db="EMBL/GenBank/DDBJ databases">
        <authorList>
            <person name="Vrbovska V."/>
            <person name="Kovarovic V."/>
            <person name="Indrakova A."/>
        </authorList>
    </citation>
    <scope>NUCLEOTIDE SEQUENCE</scope>
    <source>
        <strain evidence="16">CCM 8730</strain>
    </source>
</reference>
<keyword evidence="19" id="KW-1185">Reference proteome</keyword>
<dbReference type="GO" id="GO:0004829">
    <property type="term" value="F:threonine-tRNA ligase activity"/>
    <property type="evidence" value="ECO:0007669"/>
    <property type="project" value="UniProtKB-UniRule"/>
</dbReference>
<keyword evidence="6 13" id="KW-0547">Nucleotide-binding</keyword>
<dbReference type="Proteomes" id="UP000223828">
    <property type="component" value="Unassembled WGS sequence"/>
</dbReference>
<dbReference type="NCBIfam" id="TIGR00418">
    <property type="entry name" value="thrS"/>
    <property type="match status" value="1"/>
</dbReference>
<evidence type="ECO:0000256" key="9">
    <source>
        <dbReference type="ARBA" id="ARBA00022884"/>
    </source>
</evidence>
<dbReference type="GO" id="GO:0046872">
    <property type="term" value="F:metal ion binding"/>
    <property type="evidence" value="ECO:0007669"/>
    <property type="project" value="UniProtKB-KW"/>
</dbReference>
<gene>
    <name evidence="13 17" type="primary">thrS</name>
    <name evidence="16" type="ORF">BTJ66_04970</name>
    <name evidence="17" type="ORF">MNY58_00300</name>
</gene>
<keyword evidence="7 13" id="KW-0862">Zinc</keyword>
<evidence type="ECO:0000313" key="17">
    <source>
        <dbReference type="EMBL" id="UQW81600.1"/>
    </source>
</evidence>
<dbReference type="GO" id="GO:0000049">
    <property type="term" value="F:tRNA binding"/>
    <property type="evidence" value="ECO:0007669"/>
    <property type="project" value="UniProtKB-KW"/>
</dbReference>
<dbReference type="InterPro" id="IPR012676">
    <property type="entry name" value="TGS-like"/>
</dbReference>
<dbReference type="RefSeq" id="WP_099089864.1">
    <property type="nucleotide sequence ID" value="NZ_CP093217.1"/>
</dbReference>
<dbReference type="CDD" id="cd00860">
    <property type="entry name" value="ThrRS_anticodon"/>
    <property type="match status" value="1"/>
</dbReference>
<dbReference type="InterPro" id="IPR002320">
    <property type="entry name" value="Thr-tRNA-ligase_IIa"/>
</dbReference>
<dbReference type="SUPFAM" id="SSF52954">
    <property type="entry name" value="Class II aaRS ABD-related"/>
    <property type="match status" value="1"/>
</dbReference>
<evidence type="ECO:0000256" key="11">
    <source>
        <dbReference type="ARBA" id="ARBA00023146"/>
    </source>
</evidence>
<dbReference type="SUPFAM" id="SSF55186">
    <property type="entry name" value="ThrRS/AlaRS common domain"/>
    <property type="match status" value="1"/>
</dbReference>
<dbReference type="HAMAP" id="MF_00184">
    <property type="entry name" value="Thr_tRNA_synth"/>
    <property type="match status" value="1"/>
</dbReference>
<dbReference type="PRINTS" id="PR01047">
    <property type="entry name" value="TRNASYNTHTHR"/>
</dbReference>
<keyword evidence="8 13" id="KW-0067">ATP-binding</keyword>
<comment type="subcellular location">
    <subcellularLocation>
        <location evidence="13">Cytoplasm</location>
    </subcellularLocation>
</comment>
<accession>A0A2C6WQT1</accession>
<evidence type="ECO:0000259" key="14">
    <source>
        <dbReference type="PROSITE" id="PS50862"/>
    </source>
</evidence>
<protein>
    <recommendedName>
        <fullName evidence="13">Threonine--tRNA ligase</fullName>
        <ecNumber evidence="13">6.1.1.3</ecNumber>
    </recommendedName>
    <alternativeName>
        <fullName evidence="13">Threonyl-tRNA synthetase</fullName>
        <shortName evidence="13">ThrRS</shortName>
    </alternativeName>
</protein>
<dbReference type="InterPro" id="IPR018163">
    <property type="entry name" value="Thr/Ala-tRNA-synth_IIc_edit"/>
</dbReference>
<evidence type="ECO:0000256" key="1">
    <source>
        <dbReference type="ARBA" id="ARBA00008226"/>
    </source>
</evidence>
<dbReference type="Gene3D" id="3.40.50.800">
    <property type="entry name" value="Anticodon-binding domain"/>
    <property type="match status" value="1"/>
</dbReference>
<keyword evidence="2 13" id="KW-0963">Cytoplasm</keyword>
<dbReference type="Gene3D" id="3.30.930.10">
    <property type="entry name" value="Bira Bifunctional Protein, Domain 2"/>
    <property type="match status" value="1"/>
</dbReference>
<dbReference type="PANTHER" id="PTHR11451:SF44">
    <property type="entry name" value="THREONINE--TRNA LIGASE, CHLOROPLASTIC_MITOCHONDRIAL 2"/>
    <property type="match status" value="1"/>
</dbReference>
<dbReference type="GO" id="GO:0006435">
    <property type="term" value="P:threonyl-tRNA aminoacylation"/>
    <property type="evidence" value="ECO:0007669"/>
    <property type="project" value="UniProtKB-UniRule"/>
</dbReference>
<keyword evidence="5 13" id="KW-0479">Metal-binding</keyword>
<reference evidence="16" key="1">
    <citation type="journal article" date="2017" name="Appl. Environ. Microbiol.">
        <title>Staphylococcus edaphicus sp. nov., isolated in Antarctica, harbours mecC gene and genomic islands with suspected role in adaptation to extreme environment.</title>
        <authorList>
            <person name="Pantucek R."/>
            <person name="Sedlacek I."/>
            <person name="Indrakova A."/>
            <person name="Vrbovska V."/>
            <person name="Maslanova I."/>
            <person name="Kovarovic V."/>
            <person name="Svec P."/>
            <person name="Kralova S."/>
            <person name="Kristofova L."/>
            <person name="Keklakova J."/>
            <person name="Petras P."/>
            <person name="Doskar J."/>
        </authorList>
    </citation>
    <scope>NUCLEOTIDE SEQUENCE</scope>
    <source>
        <strain evidence="16">CCM 8730</strain>
    </source>
</reference>
<dbReference type="EMBL" id="MRZN01000005">
    <property type="protein sequence ID" value="PHK50106.1"/>
    <property type="molecule type" value="Genomic_DNA"/>
</dbReference>
<dbReference type="CDD" id="cd00771">
    <property type="entry name" value="ThrRS_core"/>
    <property type="match status" value="1"/>
</dbReference>
<dbReference type="InterPro" id="IPR004154">
    <property type="entry name" value="Anticodon-bd"/>
</dbReference>
<evidence type="ECO:0000256" key="2">
    <source>
        <dbReference type="ARBA" id="ARBA00022490"/>
    </source>
</evidence>
<evidence type="ECO:0000256" key="8">
    <source>
        <dbReference type="ARBA" id="ARBA00022840"/>
    </source>
</evidence>
<dbReference type="CDD" id="cd01667">
    <property type="entry name" value="TGS_ThrRS"/>
    <property type="match status" value="1"/>
</dbReference>
<evidence type="ECO:0000256" key="5">
    <source>
        <dbReference type="ARBA" id="ARBA00022723"/>
    </source>
</evidence>
<dbReference type="Pfam" id="PF00587">
    <property type="entry name" value="tRNA-synt_2b"/>
    <property type="match status" value="1"/>
</dbReference>
<evidence type="ECO:0000256" key="13">
    <source>
        <dbReference type="HAMAP-Rule" id="MF_00184"/>
    </source>
</evidence>
<keyword evidence="9 13" id="KW-0694">RNA-binding</keyword>
<evidence type="ECO:0000256" key="6">
    <source>
        <dbReference type="ARBA" id="ARBA00022741"/>
    </source>
</evidence>
<dbReference type="Gene3D" id="3.30.980.10">
    <property type="entry name" value="Threonyl-trna Synthetase, Chain A, domain 2"/>
    <property type="match status" value="1"/>
</dbReference>
<dbReference type="OrthoDB" id="9802304at2"/>
<dbReference type="InterPro" id="IPR012675">
    <property type="entry name" value="Beta-grasp_dom_sf"/>
</dbReference>
<name>A0A2C6WQT1_9STAP</name>
<dbReference type="InterPro" id="IPR002314">
    <property type="entry name" value="aa-tRNA-synt_IIb"/>
</dbReference>
<keyword evidence="10 13" id="KW-0648">Protein biosynthesis</keyword>
<keyword evidence="11 13" id="KW-0030">Aminoacyl-tRNA synthetase</keyword>
<keyword evidence="4 13" id="KW-0436">Ligase</keyword>